<protein>
    <submittedName>
        <fullName evidence="2">Uncharacterized protein</fullName>
    </submittedName>
</protein>
<evidence type="ECO:0000256" key="1">
    <source>
        <dbReference type="SAM" id="Phobius"/>
    </source>
</evidence>
<dbReference type="STRING" id="37625.SAMN05660420_01892"/>
<gene>
    <name evidence="2" type="ORF">SAMN05660420_01892</name>
</gene>
<name>A0A1H4ALW7_9BACT</name>
<dbReference type="Proteomes" id="UP000199409">
    <property type="component" value="Unassembled WGS sequence"/>
</dbReference>
<accession>A0A1H4ALW7</accession>
<reference evidence="2 3" key="1">
    <citation type="submission" date="2016-10" db="EMBL/GenBank/DDBJ databases">
        <authorList>
            <person name="de Groot N.N."/>
        </authorList>
    </citation>
    <scope>NUCLEOTIDE SEQUENCE [LARGE SCALE GENOMIC DNA]</scope>
    <source>
        <strain evidence="2 3">DSM 7343</strain>
    </source>
</reference>
<proteinExistence type="predicted"/>
<keyword evidence="1" id="KW-0812">Transmembrane</keyword>
<keyword evidence="3" id="KW-1185">Reference proteome</keyword>
<evidence type="ECO:0000313" key="3">
    <source>
        <dbReference type="Proteomes" id="UP000199409"/>
    </source>
</evidence>
<evidence type="ECO:0000313" key="2">
    <source>
        <dbReference type="EMBL" id="SEA36778.1"/>
    </source>
</evidence>
<organism evidence="2 3">
    <name type="scientific">Desulfuromusa kysingii</name>
    <dbReference type="NCBI Taxonomy" id="37625"/>
    <lineage>
        <taxon>Bacteria</taxon>
        <taxon>Pseudomonadati</taxon>
        <taxon>Thermodesulfobacteriota</taxon>
        <taxon>Desulfuromonadia</taxon>
        <taxon>Desulfuromonadales</taxon>
        <taxon>Geopsychrobacteraceae</taxon>
        <taxon>Desulfuromusa</taxon>
    </lineage>
</organism>
<dbReference type="RefSeq" id="WP_245706438.1">
    <property type="nucleotide sequence ID" value="NZ_FNQN01000005.1"/>
</dbReference>
<keyword evidence="1" id="KW-1133">Transmembrane helix</keyword>
<dbReference type="AlphaFoldDB" id="A0A1H4ALW7"/>
<keyword evidence="1" id="KW-0472">Membrane</keyword>
<sequence>MKKITPIGMSVIALLATIIPAFAETGARSDNSMTLVYLFLGVCGLIIFLQLIPVFAMGLGILKGLFSHKETHAPKRH</sequence>
<feature type="transmembrane region" description="Helical" evidence="1">
    <location>
        <begin position="39"/>
        <end position="66"/>
    </location>
</feature>
<dbReference type="EMBL" id="FNQN01000005">
    <property type="protein sequence ID" value="SEA36778.1"/>
    <property type="molecule type" value="Genomic_DNA"/>
</dbReference>